<feature type="transmembrane region" description="Helical" evidence="1">
    <location>
        <begin position="66"/>
        <end position="86"/>
    </location>
</feature>
<organism evidence="2 3">
    <name type="scientific">Sus scrofa</name>
    <name type="common">Pig</name>
    <dbReference type="NCBI Taxonomy" id="9823"/>
    <lineage>
        <taxon>Eukaryota</taxon>
        <taxon>Metazoa</taxon>
        <taxon>Chordata</taxon>
        <taxon>Craniata</taxon>
        <taxon>Vertebrata</taxon>
        <taxon>Euteleostomi</taxon>
        <taxon>Mammalia</taxon>
        <taxon>Eutheria</taxon>
        <taxon>Laurasiatheria</taxon>
        <taxon>Artiodactyla</taxon>
        <taxon>Suina</taxon>
        <taxon>Suidae</taxon>
        <taxon>Sus</taxon>
    </lineage>
</organism>
<evidence type="ECO:0000313" key="3">
    <source>
        <dbReference type="Proteomes" id="UP000008227"/>
    </source>
</evidence>
<keyword evidence="1" id="KW-0472">Membrane</keyword>
<dbReference type="Ensembl" id="ENSSSCT00000077529.1">
    <property type="protein sequence ID" value="ENSSSCP00000076779.1"/>
    <property type="gene ID" value="ENSSSCG00000041542.1"/>
</dbReference>
<keyword evidence="3" id="KW-1185">Reference proteome</keyword>
<reference evidence="2" key="3">
    <citation type="submission" date="2025-09" db="UniProtKB">
        <authorList>
            <consortium name="Ensembl"/>
        </authorList>
    </citation>
    <scope>IDENTIFICATION</scope>
</reference>
<dbReference type="AlphaFoldDB" id="A0A8W4FBS8"/>
<sequence length="135" mass="14765">MVSGIASLISLSDLSLSVYRNAVDFCVLILYPATMPNSWMRSNGFLVESLGFSRYSIMSSANSDSFTSSFSILIPFISFTSLIAVARTSRTMLKSSGESRHPCLVPDLSGNSLSFSPLRMMFAVGLSYMAFVMLR</sequence>
<protein>
    <submittedName>
        <fullName evidence="2">Uncharacterized protein</fullName>
    </submittedName>
</protein>
<accession>A0A8W4FBS8</accession>
<keyword evidence="1" id="KW-1133">Transmembrane helix</keyword>
<keyword evidence="1" id="KW-0812">Transmembrane</keyword>
<dbReference type="GeneTree" id="ENSGT01150000287791"/>
<name>A0A8W4FBS8_PIG</name>
<evidence type="ECO:0000313" key="2">
    <source>
        <dbReference type="Ensembl" id="ENSSSCP00000076779.1"/>
    </source>
</evidence>
<evidence type="ECO:0000256" key="1">
    <source>
        <dbReference type="SAM" id="Phobius"/>
    </source>
</evidence>
<reference evidence="2" key="1">
    <citation type="journal article" date="2020" name="Gigascience">
        <title>An improved pig reference genome sequence to enable pig genetics and genomics research.</title>
        <authorList>
            <person name="Warr A."/>
            <person name="Affara N."/>
            <person name="Aken B."/>
            <person name="Beiki H."/>
            <person name="Bickhart D.M."/>
            <person name="Billis K."/>
            <person name="Chow W."/>
            <person name="Eory L."/>
            <person name="Finlayson H.A."/>
            <person name="Flicek P."/>
            <person name="Giron C.G."/>
            <person name="Griffin D.K."/>
            <person name="Hall R."/>
            <person name="Hannum G."/>
            <person name="Hourlier T."/>
            <person name="Howe K."/>
            <person name="Hume D.A."/>
            <person name="Izuogu O."/>
            <person name="Kim K."/>
            <person name="Koren S."/>
            <person name="Liu H."/>
            <person name="Manchanda N."/>
            <person name="Martin F.J."/>
            <person name="Nonneman D.J."/>
            <person name="O'Connor R.E."/>
            <person name="Phillippy A.M."/>
            <person name="Rohrer G.A."/>
            <person name="Rosen B.D."/>
            <person name="Rund L.A."/>
            <person name="Sargent C.A."/>
            <person name="Schook L.B."/>
            <person name="Schroeder S.G."/>
            <person name="Schwartz A.S."/>
            <person name="Skinner B.M."/>
            <person name="Talbot R."/>
            <person name="Tseng E."/>
            <person name="Tuggle C.K."/>
            <person name="Watson M."/>
            <person name="Smith T.P.L."/>
            <person name="Archibald A.L."/>
        </authorList>
    </citation>
    <scope>NUCLEOTIDE SEQUENCE [LARGE SCALE GENOMIC DNA]</scope>
    <source>
        <strain evidence="2">Duroc</strain>
    </source>
</reference>
<dbReference type="Proteomes" id="UP000008227">
    <property type="component" value="Chromosome X"/>
</dbReference>
<proteinExistence type="predicted"/>
<reference evidence="2" key="2">
    <citation type="submission" date="2025-08" db="UniProtKB">
        <authorList>
            <consortium name="Ensembl"/>
        </authorList>
    </citation>
    <scope>IDENTIFICATION</scope>
</reference>